<organism evidence="1 2">
    <name type="scientific">Caldilinea aerophila (strain DSM 14535 / JCM 11387 / NBRC 104270 / STL-6-O1)</name>
    <dbReference type="NCBI Taxonomy" id="926550"/>
    <lineage>
        <taxon>Bacteria</taxon>
        <taxon>Bacillati</taxon>
        <taxon>Chloroflexota</taxon>
        <taxon>Caldilineae</taxon>
        <taxon>Caldilineales</taxon>
        <taxon>Caldilineaceae</taxon>
        <taxon>Caldilinea</taxon>
    </lineage>
</organism>
<proteinExistence type="predicted"/>
<gene>
    <name evidence="1" type="ordered locus">CLDAP_23160</name>
</gene>
<reference evidence="1 2" key="1">
    <citation type="submission" date="2012-02" db="EMBL/GenBank/DDBJ databases">
        <title>Complete genome sequence of Caldilinea aerophila DSM 14535 (= NBRC 102666).</title>
        <authorList>
            <person name="Oguchi A."/>
            <person name="Hosoyama A."/>
            <person name="Sekine M."/>
            <person name="Fukai R."/>
            <person name="Kato Y."/>
            <person name="Nakamura S."/>
            <person name="Hanada S."/>
            <person name="Yamazaki S."/>
            <person name="Fujita N."/>
        </authorList>
    </citation>
    <scope>NUCLEOTIDE SEQUENCE [LARGE SCALE GENOMIC DNA]</scope>
    <source>
        <strain evidence="2">DSM 14535 / JCM 11387 / NBRC 104270 / STL-6-O1</strain>
    </source>
</reference>
<keyword evidence="2" id="KW-1185">Reference proteome</keyword>
<dbReference type="EMBL" id="AP012337">
    <property type="protein sequence ID" value="BAM00356.1"/>
    <property type="molecule type" value="Genomic_DNA"/>
</dbReference>
<sequence>MQFAQVKSETARLESGVKQCAQTLDQLAQIERFAAHLLTQPHQLCLGQFAT</sequence>
<protein>
    <submittedName>
        <fullName evidence="1">Uncharacterized protein</fullName>
    </submittedName>
</protein>
<evidence type="ECO:0000313" key="1">
    <source>
        <dbReference type="EMBL" id="BAM00356.1"/>
    </source>
</evidence>
<accession>I0I518</accession>
<name>I0I518_CALAS</name>
<dbReference type="KEGG" id="cap:CLDAP_23160"/>
<dbReference type="AlphaFoldDB" id="I0I518"/>
<evidence type="ECO:0000313" key="2">
    <source>
        <dbReference type="Proteomes" id="UP000007880"/>
    </source>
</evidence>
<dbReference type="Proteomes" id="UP000007880">
    <property type="component" value="Chromosome"/>
</dbReference>
<dbReference type="HOGENOM" id="CLU_3096692_0_0_0"/>